<feature type="transmembrane region" description="Helical" evidence="1">
    <location>
        <begin position="199"/>
        <end position="219"/>
    </location>
</feature>
<dbReference type="EMBL" id="CP039371">
    <property type="protein sequence ID" value="QCI13111.1"/>
    <property type="molecule type" value="Genomic_DNA"/>
</dbReference>
<feature type="transmembrane region" description="Helical" evidence="1">
    <location>
        <begin position="159"/>
        <end position="178"/>
    </location>
</feature>
<reference evidence="3" key="1">
    <citation type="submission" date="2019-04" db="EMBL/GenBank/DDBJ databases">
        <title>Genome sequence of Pseudomonas putida 1290, an auxin catabolizing strain.</title>
        <authorList>
            <person name="Laird T.S."/>
            <person name="Leveau J.H.J."/>
        </authorList>
    </citation>
    <scope>NUCLEOTIDE SEQUENCE [LARGE SCALE GENOMIC DNA]</scope>
    <source>
        <strain evidence="3">1290</strain>
    </source>
</reference>
<evidence type="ECO:0000313" key="3">
    <source>
        <dbReference type="Proteomes" id="UP000298551"/>
    </source>
</evidence>
<dbReference type="Proteomes" id="UP000298551">
    <property type="component" value="Chromosome"/>
</dbReference>
<evidence type="ECO:0000256" key="1">
    <source>
        <dbReference type="SAM" id="Phobius"/>
    </source>
</evidence>
<accession>A0A4D6XFU0</accession>
<feature type="transmembrane region" description="Helical" evidence="1">
    <location>
        <begin position="225"/>
        <end position="246"/>
    </location>
</feature>
<dbReference type="InterPro" id="IPR036259">
    <property type="entry name" value="MFS_trans_sf"/>
</dbReference>
<keyword evidence="1" id="KW-0812">Transmembrane</keyword>
<feature type="transmembrane region" description="Helical" evidence="1">
    <location>
        <begin position="346"/>
        <end position="365"/>
    </location>
</feature>
<dbReference type="SUPFAM" id="SSF103473">
    <property type="entry name" value="MFS general substrate transporter"/>
    <property type="match status" value="1"/>
</dbReference>
<feature type="transmembrane region" description="Helical" evidence="1">
    <location>
        <begin position="71"/>
        <end position="87"/>
    </location>
</feature>
<dbReference type="OrthoDB" id="8229750at2"/>
<evidence type="ECO:0000313" key="2">
    <source>
        <dbReference type="EMBL" id="QCI13111.1"/>
    </source>
</evidence>
<name>A0A4D6XFU0_PSEPU</name>
<feature type="transmembrane region" description="Helical" evidence="1">
    <location>
        <begin position="93"/>
        <end position="112"/>
    </location>
</feature>
<feature type="transmembrane region" description="Helical" evidence="1">
    <location>
        <begin position="322"/>
        <end position="340"/>
    </location>
</feature>
<proteinExistence type="predicted"/>
<sequence>MKFNPAWLPLLIGFALGCSSSVTLPVLLGQVTQRFGLSASQGGLLGTLELSSTALVVLLASRWPRLGQGRALMGGVALAILLANLISTFCQGFWIFVPARAVAGIGYGLLLADLGRRVGHSDDPQQLFALQQIAMVVMAILFYTSMPSLIAGLGTPAPFAFVSLSSLLFLLSVFALGAGDKVAVTTPIAAQAPLSRRPLAISLSIVLLCSTYGALWAYLPSAALQAGIGVSALSTTLAVGALANLLGAIAAERIGLRWGFAPVWLMLALAALARIGVISGEGSLFLVSAVVLPFTMIFVTPYFFGLLALLDRSGRAAAAGPGFLMIGNALGPLIGGLVIACSGLSTLGMLGLLGCVVTFVTVYAVRLPLRADIQQ</sequence>
<dbReference type="AlphaFoldDB" id="A0A4D6XFU0"/>
<keyword evidence="1" id="KW-1133">Transmembrane helix</keyword>
<dbReference type="PROSITE" id="PS51257">
    <property type="entry name" value="PROKAR_LIPOPROTEIN"/>
    <property type="match status" value="1"/>
</dbReference>
<feature type="transmembrane region" description="Helical" evidence="1">
    <location>
        <begin position="258"/>
        <end position="278"/>
    </location>
</feature>
<keyword evidence="1" id="KW-0472">Membrane</keyword>
<feature type="transmembrane region" description="Helical" evidence="1">
    <location>
        <begin position="133"/>
        <end position="153"/>
    </location>
</feature>
<organism evidence="2 3">
    <name type="scientific">Pseudomonas putida</name>
    <name type="common">Arthrobacter siderocapsulatus</name>
    <dbReference type="NCBI Taxonomy" id="303"/>
    <lineage>
        <taxon>Bacteria</taxon>
        <taxon>Pseudomonadati</taxon>
        <taxon>Pseudomonadota</taxon>
        <taxon>Gammaproteobacteria</taxon>
        <taxon>Pseudomonadales</taxon>
        <taxon>Pseudomonadaceae</taxon>
        <taxon>Pseudomonas</taxon>
    </lineage>
</organism>
<feature type="transmembrane region" description="Helical" evidence="1">
    <location>
        <begin position="37"/>
        <end position="59"/>
    </location>
</feature>
<dbReference type="RefSeq" id="WP_136915259.1">
    <property type="nucleotide sequence ID" value="NZ_CP039371.1"/>
</dbReference>
<dbReference type="Gene3D" id="1.20.1250.20">
    <property type="entry name" value="MFS general substrate transporter like domains"/>
    <property type="match status" value="1"/>
</dbReference>
<feature type="transmembrane region" description="Helical" evidence="1">
    <location>
        <begin position="284"/>
        <end position="310"/>
    </location>
</feature>
<gene>
    <name evidence="2" type="ORF">E6B08_17800</name>
</gene>
<protein>
    <submittedName>
        <fullName evidence="2">MFS transporter</fullName>
    </submittedName>
</protein>